<evidence type="ECO:0000313" key="1">
    <source>
        <dbReference type="EMBL" id="MDQ9092132.1"/>
    </source>
</evidence>
<gene>
    <name evidence="1" type="ORF">RC083_11090</name>
</gene>
<dbReference type="Proteomes" id="UP001226574">
    <property type="component" value="Unassembled WGS sequence"/>
</dbReference>
<reference evidence="1 2" key="1">
    <citation type="submission" date="2023-08" db="EMBL/GenBank/DDBJ databases">
        <title>Pseudoalteromonas haloplanktis LL1 genome.</title>
        <authorList>
            <person name="Wu S."/>
        </authorList>
    </citation>
    <scope>NUCLEOTIDE SEQUENCE [LARGE SCALE GENOMIC DNA]</scope>
    <source>
        <strain evidence="1 2">LL1</strain>
    </source>
</reference>
<evidence type="ECO:0008006" key="3">
    <source>
        <dbReference type="Google" id="ProtNLM"/>
    </source>
</evidence>
<keyword evidence="2" id="KW-1185">Reference proteome</keyword>
<evidence type="ECO:0000313" key="2">
    <source>
        <dbReference type="Proteomes" id="UP001226574"/>
    </source>
</evidence>
<name>A0ABU1BD27_PSEHA</name>
<sequence length="133" mass="15054">MFEVHGSWEYSIEPPIIYIKVIGCFNREGVIAFANSVQADLSTLPANSIEYAVINLAEFELTTADSLAVATEYFHGVKARGYKRVTYIQPSIVAQSMLESVWLGSGMDVQFCMNAQRYLAQYPEHQYVKNWLC</sequence>
<dbReference type="RefSeq" id="WP_244390016.1">
    <property type="nucleotide sequence ID" value="NZ_JAVIFY010000007.1"/>
</dbReference>
<comment type="caution">
    <text evidence="1">The sequence shown here is derived from an EMBL/GenBank/DDBJ whole genome shotgun (WGS) entry which is preliminary data.</text>
</comment>
<accession>A0ABU1BD27</accession>
<proteinExistence type="predicted"/>
<dbReference type="EMBL" id="JAVIFY010000007">
    <property type="protein sequence ID" value="MDQ9092132.1"/>
    <property type="molecule type" value="Genomic_DNA"/>
</dbReference>
<protein>
    <recommendedName>
        <fullName evidence="3">STAS domain-containing protein</fullName>
    </recommendedName>
</protein>
<organism evidence="1 2">
    <name type="scientific">Pseudoalteromonas haloplanktis</name>
    <name type="common">Alteromonas haloplanktis</name>
    <dbReference type="NCBI Taxonomy" id="228"/>
    <lineage>
        <taxon>Bacteria</taxon>
        <taxon>Pseudomonadati</taxon>
        <taxon>Pseudomonadota</taxon>
        <taxon>Gammaproteobacteria</taxon>
        <taxon>Alteromonadales</taxon>
        <taxon>Pseudoalteromonadaceae</taxon>
        <taxon>Pseudoalteromonas</taxon>
    </lineage>
</organism>